<evidence type="ECO:0000313" key="2">
    <source>
        <dbReference type="Proteomes" id="UP001595613"/>
    </source>
</evidence>
<dbReference type="EMBL" id="JBHRYD010000014">
    <property type="protein sequence ID" value="MFC3706046.1"/>
    <property type="molecule type" value="Genomic_DNA"/>
</dbReference>
<proteinExistence type="predicted"/>
<gene>
    <name evidence="1" type="ORF">ACFOOL_14935</name>
</gene>
<accession>A0ABV7X3B2</accession>
<organism evidence="1 2">
    <name type="scientific">Devosia honganensis</name>
    <dbReference type="NCBI Taxonomy" id="1610527"/>
    <lineage>
        <taxon>Bacteria</taxon>
        <taxon>Pseudomonadati</taxon>
        <taxon>Pseudomonadota</taxon>
        <taxon>Alphaproteobacteria</taxon>
        <taxon>Hyphomicrobiales</taxon>
        <taxon>Devosiaceae</taxon>
        <taxon>Devosia</taxon>
    </lineage>
</organism>
<keyword evidence="2" id="KW-1185">Reference proteome</keyword>
<name>A0ABV7X3B2_9HYPH</name>
<dbReference type="RefSeq" id="WP_380098081.1">
    <property type="nucleotide sequence ID" value="NZ_JBHRYD010000014.1"/>
</dbReference>
<dbReference type="Proteomes" id="UP001595613">
    <property type="component" value="Unassembled WGS sequence"/>
</dbReference>
<protein>
    <submittedName>
        <fullName evidence="1">Uncharacterized protein</fullName>
    </submittedName>
</protein>
<sequence length="117" mass="12785">MSFTIAGATLSTRAFKLDSTSAIDLYNAKKRTTILSVVACEISGATPNYTLELFDGMTSFFIFKEKPLVAHEPLIFNEPFVLGNNWTLRATASVADQIDVLITYAEPDATALGQARF</sequence>
<comment type="caution">
    <text evidence="1">The sequence shown here is derived from an EMBL/GenBank/DDBJ whole genome shotgun (WGS) entry which is preliminary data.</text>
</comment>
<evidence type="ECO:0000313" key="1">
    <source>
        <dbReference type="EMBL" id="MFC3706046.1"/>
    </source>
</evidence>
<reference evidence="2" key="1">
    <citation type="journal article" date="2019" name="Int. J. Syst. Evol. Microbiol.">
        <title>The Global Catalogue of Microorganisms (GCM) 10K type strain sequencing project: providing services to taxonomists for standard genome sequencing and annotation.</title>
        <authorList>
            <consortium name="The Broad Institute Genomics Platform"/>
            <consortium name="The Broad Institute Genome Sequencing Center for Infectious Disease"/>
            <person name="Wu L."/>
            <person name="Ma J."/>
        </authorList>
    </citation>
    <scope>NUCLEOTIDE SEQUENCE [LARGE SCALE GENOMIC DNA]</scope>
    <source>
        <strain evidence="2">KCTC 42281</strain>
    </source>
</reference>